<reference evidence="12 13" key="1">
    <citation type="submission" date="2020-08" db="EMBL/GenBank/DDBJ databases">
        <title>Sphingobacterium sp. DN00404 isolated from aquaculture water.</title>
        <authorList>
            <person name="Zhang M."/>
        </authorList>
    </citation>
    <scope>NUCLEOTIDE SEQUENCE [LARGE SCALE GENOMIC DNA]</scope>
    <source>
        <strain evidence="12 13">DN00404</strain>
    </source>
</reference>
<comment type="caution">
    <text evidence="12">The sequence shown here is derived from an EMBL/GenBank/DDBJ whole genome shotgun (WGS) entry which is preliminary data.</text>
</comment>
<evidence type="ECO:0000256" key="3">
    <source>
        <dbReference type="ARBA" id="ARBA00016337"/>
    </source>
</evidence>
<evidence type="ECO:0000313" key="13">
    <source>
        <dbReference type="Proteomes" id="UP000602759"/>
    </source>
</evidence>
<evidence type="ECO:0000256" key="5">
    <source>
        <dbReference type="ARBA" id="ARBA00022679"/>
    </source>
</evidence>
<keyword evidence="4 11" id="KW-0285">Flavoprotein</keyword>
<gene>
    <name evidence="12" type="ORF">H8B06_09315</name>
</gene>
<comment type="cofactor">
    <cofactor evidence="1">
        <name>Mg(2+)</name>
        <dbReference type="ChEBI" id="CHEBI:18420"/>
    </cofactor>
</comment>
<proteinExistence type="inferred from homology"/>
<accession>A0ABR7YP58</accession>
<dbReference type="RefSeq" id="WP_190994014.1">
    <property type="nucleotide sequence ID" value="NZ_JACOIK010000006.1"/>
</dbReference>
<organism evidence="12 13">
    <name type="scientific">Sphingobacterium micropteri</name>
    <dbReference type="NCBI Taxonomy" id="2763501"/>
    <lineage>
        <taxon>Bacteria</taxon>
        <taxon>Pseudomonadati</taxon>
        <taxon>Bacteroidota</taxon>
        <taxon>Sphingobacteriia</taxon>
        <taxon>Sphingobacteriales</taxon>
        <taxon>Sphingobacteriaceae</taxon>
        <taxon>Sphingobacterium</taxon>
    </lineage>
</organism>
<evidence type="ECO:0000256" key="11">
    <source>
        <dbReference type="PIRNR" id="PIRNR006268"/>
    </source>
</evidence>
<evidence type="ECO:0000256" key="6">
    <source>
        <dbReference type="ARBA" id="ARBA00022723"/>
    </source>
</evidence>
<dbReference type="EMBL" id="JACOIK010000006">
    <property type="protein sequence ID" value="MBD1433021.1"/>
    <property type="molecule type" value="Genomic_DNA"/>
</dbReference>
<dbReference type="EC" id="2.7.1.180" evidence="2 11"/>
<dbReference type="Proteomes" id="UP000602759">
    <property type="component" value="Unassembled WGS sequence"/>
</dbReference>
<evidence type="ECO:0000256" key="2">
    <source>
        <dbReference type="ARBA" id="ARBA00011955"/>
    </source>
</evidence>
<evidence type="ECO:0000313" key="12">
    <source>
        <dbReference type="EMBL" id="MBD1433021.1"/>
    </source>
</evidence>
<keyword evidence="7 11" id="KW-0274">FAD</keyword>
<dbReference type="PANTHER" id="PTHR30040:SF2">
    <property type="entry name" value="FAD:PROTEIN FMN TRANSFERASE"/>
    <property type="match status" value="1"/>
</dbReference>
<evidence type="ECO:0000256" key="8">
    <source>
        <dbReference type="ARBA" id="ARBA00022842"/>
    </source>
</evidence>
<dbReference type="PIRSF" id="PIRSF006268">
    <property type="entry name" value="ApbE"/>
    <property type="match status" value="1"/>
</dbReference>
<evidence type="ECO:0000256" key="1">
    <source>
        <dbReference type="ARBA" id="ARBA00001946"/>
    </source>
</evidence>
<dbReference type="InterPro" id="IPR024932">
    <property type="entry name" value="ApbE"/>
</dbReference>
<sequence length="314" mass="34794">MKKVIVVFFLILVNIPISFSQQLFKKQTTQMGSVFEFVLVENDSLQAQQYFQLVMNEIERIEDLISEWRPHTQISQVNQNAGIRPVKVNREVFELTKRAIHYAGLTEGAFDVSIAALDKIWLFDGSMEQLPPEDVIRNSVQHVGYQHIILDSINSTIFLEKEGMKIGFGSIGKGYAADKGRELLESLGVVGGIVNASGDLSAWGTQPDKQPWRIGVSNPFKPHKMIKVLKLQDGAVATSGSNEKFAEIGGKRYSHIINPKTGWPSVGLTSVTVSGPSAEFANFLSTSIMVLGNKQGKKLVEKFPGYKAILVKDR</sequence>
<evidence type="ECO:0000256" key="10">
    <source>
        <dbReference type="ARBA" id="ARBA00048540"/>
    </source>
</evidence>
<evidence type="ECO:0000256" key="9">
    <source>
        <dbReference type="ARBA" id="ARBA00031306"/>
    </source>
</evidence>
<protein>
    <recommendedName>
        <fullName evidence="3 11">FAD:protein FMN transferase</fullName>
        <ecNumber evidence="2 11">2.7.1.180</ecNumber>
    </recommendedName>
    <alternativeName>
        <fullName evidence="9 11">Flavin transferase</fullName>
    </alternativeName>
</protein>
<dbReference type="GO" id="GO:0016740">
    <property type="term" value="F:transferase activity"/>
    <property type="evidence" value="ECO:0007669"/>
    <property type="project" value="UniProtKB-KW"/>
</dbReference>
<keyword evidence="6 11" id="KW-0479">Metal-binding</keyword>
<dbReference type="SUPFAM" id="SSF143631">
    <property type="entry name" value="ApbE-like"/>
    <property type="match status" value="1"/>
</dbReference>
<dbReference type="InterPro" id="IPR003374">
    <property type="entry name" value="ApbE-like_sf"/>
</dbReference>
<comment type="catalytic activity">
    <reaction evidence="10 11">
        <text>L-threonyl-[protein] + FAD = FMN-L-threonyl-[protein] + AMP + H(+)</text>
        <dbReference type="Rhea" id="RHEA:36847"/>
        <dbReference type="Rhea" id="RHEA-COMP:11060"/>
        <dbReference type="Rhea" id="RHEA-COMP:11061"/>
        <dbReference type="ChEBI" id="CHEBI:15378"/>
        <dbReference type="ChEBI" id="CHEBI:30013"/>
        <dbReference type="ChEBI" id="CHEBI:57692"/>
        <dbReference type="ChEBI" id="CHEBI:74257"/>
        <dbReference type="ChEBI" id="CHEBI:456215"/>
        <dbReference type="EC" id="2.7.1.180"/>
    </reaction>
</comment>
<keyword evidence="8 11" id="KW-0460">Magnesium</keyword>
<name>A0ABR7YP58_9SPHI</name>
<evidence type="ECO:0000256" key="4">
    <source>
        <dbReference type="ARBA" id="ARBA00022630"/>
    </source>
</evidence>
<evidence type="ECO:0000256" key="7">
    <source>
        <dbReference type="ARBA" id="ARBA00022827"/>
    </source>
</evidence>
<keyword evidence="13" id="KW-1185">Reference proteome</keyword>
<dbReference type="Gene3D" id="3.10.520.10">
    <property type="entry name" value="ApbE-like domains"/>
    <property type="match status" value="1"/>
</dbReference>
<comment type="similarity">
    <text evidence="11">Belongs to the ApbE family.</text>
</comment>
<dbReference type="PANTHER" id="PTHR30040">
    <property type="entry name" value="THIAMINE BIOSYNTHESIS LIPOPROTEIN APBE"/>
    <property type="match status" value="1"/>
</dbReference>
<keyword evidence="5 11" id="KW-0808">Transferase</keyword>
<dbReference type="Pfam" id="PF02424">
    <property type="entry name" value="ApbE"/>
    <property type="match status" value="1"/>
</dbReference>